<evidence type="ECO:0000313" key="2">
    <source>
        <dbReference type="Proteomes" id="UP000293296"/>
    </source>
</evidence>
<dbReference type="EMBL" id="CP026538">
    <property type="protein sequence ID" value="QAZ69315.1"/>
    <property type="molecule type" value="Genomic_DNA"/>
</dbReference>
<dbReference type="GO" id="GO:0051539">
    <property type="term" value="F:4 iron, 4 sulfur cluster binding"/>
    <property type="evidence" value="ECO:0007669"/>
    <property type="project" value="TreeGrafter"/>
</dbReference>
<sequence>MSAPLWDITALALDAAVAQTPMAARARAALPEAAVTVLAPGDPLPQAPNGGRALHVKAHPGRFLRPCPATRHYRCCGYQIIHIGENCPMDCSYCILRAYFRDRTLTAFANTEAMFAELGRVFGRDPSRLFRVGTGQFADALALEPITGHTRELLGFLAGHPNVVLELKSKTADLSWMEADPDPKTVLPSWSLNAPVIVAAQERDTASLEARLAAARACVGAGYRVCLHFDPICWFEGWEREYATTVDMIFDYLAPDDIAYISLGSFRCLPELPGRLMAEGRELPRYMLGEFTIGPDGKTRLLRPLRVRQLRFMARRLAGHGFSQGLYCCMESDEVWRAALGQAPRDLGGLAAHLLSRAHNPGGTRPCS</sequence>
<dbReference type="InterPro" id="IPR049539">
    <property type="entry name" value="SPL"/>
</dbReference>
<dbReference type="GO" id="GO:1904047">
    <property type="term" value="F:S-adenosyl-L-methionine binding"/>
    <property type="evidence" value="ECO:0007669"/>
    <property type="project" value="TreeGrafter"/>
</dbReference>
<proteinExistence type="predicted"/>
<dbReference type="KEGG" id="dcb:C3Y92_19560"/>
<dbReference type="PANTHER" id="PTHR37822:SF2">
    <property type="entry name" value="SPORE PHOTOPRODUCT LYASE"/>
    <property type="match status" value="1"/>
</dbReference>
<dbReference type="Pfam" id="PF20903">
    <property type="entry name" value="SPL"/>
    <property type="match status" value="1"/>
</dbReference>
<evidence type="ECO:0000313" key="1">
    <source>
        <dbReference type="EMBL" id="QAZ69315.1"/>
    </source>
</evidence>
<dbReference type="PANTHER" id="PTHR37822">
    <property type="entry name" value="SPORE PHOTOPRODUCT LYASE-RELATED"/>
    <property type="match status" value="1"/>
</dbReference>
<gene>
    <name evidence="1" type="ORF">C3Y92_19560</name>
</gene>
<organism evidence="1 2">
    <name type="scientific">Solidesulfovibrio carbinolicus</name>
    <dbReference type="NCBI Taxonomy" id="296842"/>
    <lineage>
        <taxon>Bacteria</taxon>
        <taxon>Pseudomonadati</taxon>
        <taxon>Thermodesulfobacteriota</taxon>
        <taxon>Desulfovibrionia</taxon>
        <taxon>Desulfovibrionales</taxon>
        <taxon>Desulfovibrionaceae</taxon>
        <taxon>Solidesulfovibrio</taxon>
    </lineage>
</organism>
<reference evidence="1 2" key="1">
    <citation type="submission" date="2018-02" db="EMBL/GenBank/DDBJ databases">
        <title>Genome sequence of Desulfovibrio carbinolicus DSM 3852.</title>
        <authorList>
            <person name="Wilbanks E."/>
            <person name="Skennerton C.T."/>
            <person name="Orphan V.J."/>
        </authorList>
    </citation>
    <scope>NUCLEOTIDE SEQUENCE [LARGE SCALE GENOMIC DNA]</scope>
    <source>
        <strain evidence="1 2">DSM 3852</strain>
    </source>
</reference>
<keyword evidence="2" id="KW-1185">Reference proteome</keyword>
<dbReference type="GO" id="GO:0003913">
    <property type="term" value="F:DNA photolyase activity"/>
    <property type="evidence" value="ECO:0007669"/>
    <property type="project" value="TreeGrafter"/>
</dbReference>
<protein>
    <submittedName>
        <fullName evidence="1">Radical SAM protein</fullName>
    </submittedName>
</protein>
<dbReference type="Proteomes" id="UP000293296">
    <property type="component" value="Chromosome"/>
</dbReference>
<dbReference type="Gene3D" id="3.80.30.30">
    <property type="match status" value="1"/>
</dbReference>
<accession>A0A4P6HQB3</accession>
<dbReference type="GO" id="GO:0042601">
    <property type="term" value="C:endospore-forming forespore"/>
    <property type="evidence" value="ECO:0007669"/>
    <property type="project" value="TreeGrafter"/>
</dbReference>
<dbReference type="RefSeq" id="WP_129355590.1">
    <property type="nucleotide sequence ID" value="NZ_CP026538.1"/>
</dbReference>
<dbReference type="AlphaFoldDB" id="A0A4P6HQB3"/>
<dbReference type="Gene3D" id="3.40.50.12110">
    <property type="match status" value="1"/>
</dbReference>
<name>A0A4P6HQB3_9BACT</name>
<dbReference type="OrthoDB" id="368646at2"/>